<feature type="transmembrane region" description="Helical" evidence="7">
    <location>
        <begin position="142"/>
        <end position="163"/>
    </location>
</feature>
<dbReference type="EMBL" id="DUJN01000006">
    <property type="protein sequence ID" value="HII61403.1"/>
    <property type="molecule type" value="Genomic_DNA"/>
</dbReference>
<comment type="subcellular location">
    <subcellularLocation>
        <location evidence="1 7">Cell membrane</location>
        <topology evidence="1 7">Multi-pass membrane protein</topology>
    </subcellularLocation>
</comment>
<feature type="transmembrane region" description="Helical" evidence="7">
    <location>
        <begin position="79"/>
        <end position="99"/>
    </location>
</feature>
<comment type="similarity">
    <text evidence="7">Belongs to the binding-protein-dependent transport system permease family.</text>
</comment>
<evidence type="ECO:0000256" key="6">
    <source>
        <dbReference type="ARBA" id="ARBA00023136"/>
    </source>
</evidence>
<feature type="transmembrane region" description="Helical" evidence="7">
    <location>
        <begin position="243"/>
        <end position="264"/>
    </location>
</feature>
<keyword evidence="3" id="KW-1003">Cell membrane</keyword>
<dbReference type="CDD" id="cd06261">
    <property type="entry name" value="TM_PBP2"/>
    <property type="match status" value="1"/>
</dbReference>
<comment type="caution">
    <text evidence="9">The sequence shown here is derived from an EMBL/GenBank/DDBJ whole genome shotgun (WGS) entry which is preliminary data.</text>
</comment>
<sequence>MISEKTMKKLWLLLTYSVLIIFALVYLMPFIRSIVASFMEWAQASKYPPEWIPHPFTLENYRKLFRLELFPRWILNTSLYAGITVTGNIIFSSMAGYAFARLKFPGRDVIFSSLLSLLMIPMFVTLVPNYIIIYKLGLVDNIFGLSLLSLVSVSSIFLMRQYFTSLPNEIFEAARLDGCGPIKSFFYIALPLAKPALGAVAVYQFLGAWNAFIGPLIFLRSPENFTLPVGLSFAFQRSMWTEYTPIIAGSIVAAAPTILLFVALNKYLIRGIVVTGGKG</sequence>
<dbReference type="Gene3D" id="1.10.3720.10">
    <property type="entry name" value="MetI-like"/>
    <property type="match status" value="1"/>
</dbReference>
<name>A0A832T715_PYRHR</name>
<evidence type="ECO:0000259" key="8">
    <source>
        <dbReference type="PROSITE" id="PS50928"/>
    </source>
</evidence>
<dbReference type="Pfam" id="PF00528">
    <property type="entry name" value="BPD_transp_1"/>
    <property type="match status" value="1"/>
</dbReference>
<gene>
    <name evidence="9" type="ORF">HA331_06630</name>
</gene>
<dbReference type="InterPro" id="IPR000515">
    <property type="entry name" value="MetI-like"/>
</dbReference>
<dbReference type="PANTHER" id="PTHR43744">
    <property type="entry name" value="ABC TRANSPORTER PERMEASE PROTEIN MG189-RELATED-RELATED"/>
    <property type="match status" value="1"/>
</dbReference>
<evidence type="ECO:0000313" key="10">
    <source>
        <dbReference type="Proteomes" id="UP000617544"/>
    </source>
</evidence>
<dbReference type="PANTHER" id="PTHR43744:SF12">
    <property type="entry name" value="ABC TRANSPORTER PERMEASE PROTEIN MG189-RELATED"/>
    <property type="match status" value="1"/>
</dbReference>
<dbReference type="GO" id="GO:0005886">
    <property type="term" value="C:plasma membrane"/>
    <property type="evidence" value="ECO:0007669"/>
    <property type="project" value="UniProtKB-SubCell"/>
</dbReference>
<evidence type="ECO:0000256" key="1">
    <source>
        <dbReference type="ARBA" id="ARBA00004651"/>
    </source>
</evidence>
<feature type="transmembrane region" description="Helical" evidence="7">
    <location>
        <begin position="111"/>
        <end position="136"/>
    </location>
</feature>
<evidence type="ECO:0000256" key="3">
    <source>
        <dbReference type="ARBA" id="ARBA00022475"/>
    </source>
</evidence>
<evidence type="ECO:0000256" key="4">
    <source>
        <dbReference type="ARBA" id="ARBA00022692"/>
    </source>
</evidence>
<organism evidence="9 10">
    <name type="scientific">Pyrococcus horikoshii</name>
    <dbReference type="NCBI Taxonomy" id="53953"/>
    <lineage>
        <taxon>Archaea</taxon>
        <taxon>Methanobacteriati</taxon>
        <taxon>Methanobacteriota</taxon>
        <taxon>Thermococci</taxon>
        <taxon>Thermococcales</taxon>
        <taxon>Thermococcaceae</taxon>
        <taxon>Pyrococcus</taxon>
    </lineage>
</organism>
<dbReference type="OMA" id="NEFMFAI"/>
<dbReference type="Proteomes" id="UP000617544">
    <property type="component" value="Unassembled WGS sequence"/>
</dbReference>
<protein>
    <submittedName>
        <fullName evidence="9">Carbohydrate ABC transporter permease</fullName>
    </submittedName>
</protein>
<accession>A0A832T715</accession>
<dbReference type="PROSITE" id="PS50928">
    <property type="entry name" value="ABC_TM1"/>
    <property type="match status" value="1"/>
</dbReference>
<keyword evidence="2 7" id="KW-0813">Transport</keyword>
<dbReference type="InterPro" id="IPR035906">
    <property type="entry name" value="MetI-like_sf"/>
</dbReference>
<dbReference type="AlphaFoldDB" id="A0A832T715"/>
<dbReference type="GeneID" id="1443082"/>
<evidence type="ECO:0000256" key="5">
    <source>
        <dbReference type="ARBA" id="ARBA00022989"/>
    </source>
</evidence>
<keyword evidence="5 7" id="KW-1133">Transmembrane helix</keyword>
<dbReference type="GO" id="GO:0055085">
    <property type="term" value="P:transmembrane transport"/>
    <property type="evidence" value="ECO:0007669"/>
    <property type="project" value="InterPro"/>
</dbReference>
<dbReference type="RefSeq" id="WP_010884847.1">
    <property type="nucleotide sequence ID" value="NZ_DUJN01000006.1"/>
</dbReference>
<feature type="transmembrane region" description="Helical" evidence="7">
    <location>
        <begin position="12"/>
        <end position="31"/>
    </location>
</feature>
<keyword evidence="6 7" id="KW-0472">Membrane</keyword>
<reference evidence="9" key="1">
    <citation type="journal article" date="2020" name="bioRxiv">
        <title>A rank-normalized archaeal taxonomy based on genome phylogeny resolves widespread incomplete and uneven classifications.</title>
        <authorList>
            <person name="Rinke C."/>
            <person name="Chuvochina M."/>
            <person name="Mussig A.J."/>
            <person name="Chaumeil P.-A."/>
            <person name="Waite D.W."/>
            <person name="Whitman W.B."/>
            <person name="Parks D.H."/>
            <person name="Hugenholtz P."/>
        </authorList>
    </citation>
    <scope>NUCLEOTIDE SEQUENCE</scope>
    <source>
        <strain evidence="9">UBA8834</strain>
    </source>
</reference>
<keyword evidence="4 7" id="KW-0812">Transmembrane</keyword>
<feature type="domain" description="ABC transmembrane type-1" evidence="8">
    <location>
        <begin position="74"/>
        <end position="264"/>
    </location>
</feature>
<evidence type="ECO:0000313" key="9">
    <source>
        <dbReference type="EMBL" id="HII61403.1"/>
    </source>
</evidence>
<evidence type="ECO:0000256" key="2">
    <source>
        <dbReference type="ARBA" id="ARBA00022448"/>
    </source>
</evidence>
<proteinExistence type="inferred from homology"/>
<evidence type="ECO:0000256" key="7">
    <source>
        <dbReference type="RuleBase" id="RU363032"/>
    </source>
</evidence>
<dbReference type="SUPFAM" id="SSF161098">
    <property type="entry name" value="MetI-like"/>
    <property type="match status" value="1"/>
</dbReference>